<dbReference type="Proteomes" id="UP000319383">
    <property type="component" value="Chromosome"/>
</dbReference>
<dbReference type="EMBL" id="CP036276">
    <property type="protein sequence ID" value="QDU45904.1"/>
    <property type="molecule type" value="Genomic_DNA"/>
</dbReference>
<dbReference type="AlphaFoldDB" id="A0A517ZTY4"/>
<accession>A0A517ZTY4</accession>
<dbReference type="InterPro" id="IPR036721">
    <property type="entry name" value="RCK_C_sf"/>
</dbReference>
<sequence length="227" mass="24859">MQRIAILGLGRFGTTLAKSLGKSDVEVIAIDRNPNLVTAVKDDVALAVRLDSTDEEALLSQDLQNCDVCVVAIGENFEGALLTTATLKKIGAKRIICRAQTTTHAEIFQSIGADDIVQPEIETGNSLARRLANPQFQDLIELAEGYSLIDIRCPVEFRGKTLSQLQLRTKYQVNLVALKRTVTVQKDGELIQTLRITSVPKPDDVMQPDDVLVLVGSHESLERLPRG</sequence>
<dbReference type="GO" id="GO:0008324">
    <property type="term" value="F:monoatomic cation transmembrane transporter activity"/>
    <property type="evidence" value="ECO:0007669"/>
    <property type="project" value="InterPro"/>
</dbReference>
<dbReference type="Gene3D" id="3.30.70.1450">
    <property type="entry name" value="Regulator of K+ conductance, C-terminal domain"/>
    <property type="match status" value="1"/>
</dbReference>
<dbReference type="InterPro" id="IPR003148">
    <property type="entry name" value="RCK_N"/>
</dbReference>
<dbReference type="PANTHER" id="PTHR43833:SF7">
    <property type="entry name" value="KTR SYSTEM POTASSIUM UPTAKE PROTEIN C"/>
    <property type="match status" value="1"/>
</dbReference>
<dbReference type="InterPro" id="IPR050721">
    <property type="entry name" value="Trk_Ktr_HKT_K-transport"/>
</dbReference>
<protein>
    <submittedName>
        <fullName evidence="3">Ktr system potassium uptake protein A</fullName>
    </submittedName>
</protein>
<reference evidence="3 4" key="1">
    <citation type="submission" date="2019-02" db="EMBL/GenBank/DDBJ databases">
        <title>Deep-cultivation of Planctomycetes and their phenomic and genomic characterization uncovers novel biology.</title>
        <authorList>
            <person name="Wiegand S."/>
            <person name="Jogler M."/>
            <person name="Boedeker C."/>
            <person name="Pinto D."/>
            <person name="Vollmers J."/>
            <person name="Rivas-Marin E."/>
            <person name="Kohn T."/>
            <person name="Peeters S.H."/>
            <person name="Heuer A."/>
            <person name="Rast P."/>
            <person name="Oberbeckmann S."/>
            <person name="Bunk B."/>
            <person name="Jeske O."/>
            <person name="Meyerdierks A."/>
            <person name="Storesund J.E."/>
            <person name="Kallscheuer N."/>
            <person name="Luecker S."/>
            <person name="Lage O.M."/>
            <person name="Pohl T."/>
            <person name="Merkel B.J."/>
            <person name="Hornburger P."/>
            <person name="Mueller R.-W."/>
            <person name="Bruemmer F."/>
            <person name="Labrenz M."/>
            <person name="Spormann A.M."/>
            <person name="Op den Camp H."/>
            <person name="Overmann J."/>
            <person name="Amann R."/>
            <person name="Jetten M.S.M."/>
            <person name="Mascher T."/>
            <person name="Medema M.H."/>
            <person name="Devos D.P."/>
            <person name="Kaster A.-K."/>
            <person name="Ovreas L."/>
            <person name="Rohde M."/>
            <person name="Galperin M.Y."/>
            <person name="Jogler C."/>
        </authorList>
    </citation>
    <scope>NUCLEOTIDE SEQUENCE [LARGE SCALE GENOMIC DNA]</scope>
    <source>
        <strain evidence="3 4">Mal52</strain>
    </source>
</reference>
<dbReference type="SUPFAM" id="SSF51735">
    <property type="entry name" value="NAD(P)-binding Rossmann-fold domains"/>
    <property type="match status" value="1"/>
</dbReference>
<dbReference type="RefSeq" id="WP_145378437.1">
    <property type="nucleotide sequence ID" value="NZ_CAXBED010000220.1"/>
</dbReference>
<dbReference type="InterPro" id="IPR036291">
    <property type="entry name" value="NAD(P)-bd_dom_sf"/>
</dbReference>
<evidence type="ECO:0000313" key="4">
    <source>
        <dbReference type="Proteomes" id="UP000319383"/>
    </source>
</evidence>
<proteinExistence type="predicted"/>
<dbReference type="KEGG" id="sdyn:Mal52_44010"/>
<gene>
    <name evidence="3" type="primary">ktrA</name>
    <name evidence="3" type="ORF">Mal52_44010</name>
</gene>
<feature type="domain" description="RCK C-terminal" evidence="2">
    <location>
        <begin position="137"/>
        <end position="227"/>
    </location>
</feature>
<evidence type="ECO:0000259" key="1">
    <source>
        <dbReference type="PROSITE" id="PS51201"/>
    </source>
</evidence>
<feature type="domain" description="RCK N-terminal" evidence="1">
    <location>
        <begin position="1"/>
        <end position="118"/>
    </location>
</feature>
<dbReference type="PROSITE" id="PS51201">
    <property type="entry name" value="RCK_N"/>
    <property type="match status" value="1"/>
</dbReference>
<dbReference type="PANTHER" id="PTHR43833">
    <property type="entry name" value="POTASSIUM CHANNEL PROTEIN 2-RELATED-RELATED"/>
    <property type="match status" value="1"/>
</dbReference>
<dbReference type="Pfam" id="PF02080">
    <property type="entry name" value="TrkA_C"/>
    <property type="match status" value="1"/>
</dbReference>
<name>A0A517ZTY4_9PLAN</name>
<dbReference type="PROSITE" id="PS51202">
    <property type="entry name" value="RCK_C"/>
    <property type="match status" value="1"/>
</dbReference>
<dbReference type="GO" id="GO:0006813">
    <property type="term" value="P:potassium ion transport"/>
    <property type="evidence" value="ECO:0007669"/>
    <property type="project" value="InterPro"/>
</dbReference>
<evidence type="ECO:0000259" key="2">
    <source>
        <dbReference type="PROSITE" id="PS51202"/>
    </source>
</evidence>
<dbReference type="InterPro" id="IPR006037">
    <property type="entry name" value="RCK_C"/>
</dbReference>
<dbReference type="Gene3D" id="3.40.50.720">
    <property type="entry name" value="NAD(P)-binding Rossmann-like Domain"/>
    <property type="match status" value="1"/>
</dbReference>
<dbReference type="Pfam" id="PF02254">
    <property type="entry name" value="TrkA_N"/>
    <property type="match status" value="1"/>
</dbReference>
<keyword evidence="4" id="KW-1185">Reference proteome</keyword>
<organism evidence="3 4">
    <name type="scientific">Symmachiella dynata</name>
    <dbReference type="NCBI Taxonomy" id="2527995"/>
    <lineage>
        <taxon>Bacteria</taxon>
        <taxon>Pseudomonadati</taxon>
        <taxon>Planctomycetota</taxon>
        <taxon>Planctomycetia</taxon>
        <taxon>Planctomycetales</taxon>
        <taxon>Planctomycetaceae</taxon>
        <taxon>Symmachiella</taxon>
    </lineage>
</organism>
<evidence type="ECO:0000313" key="3">
    <source>
        <dbReference type="EMBL" id="QDU45904.1"/>
    </source>
</evidence>
<dbReference type="SUPFAM" id="SSF116726">
    <property type="entry name" value="TrkA C-terminal domain-like"/>
    <property type="match status" value="1"/>
</dbReference>